<dbReference type="RefSeq" id="XP_022256455.1">
    <property type="nucleotide sequence ID" value="XM_022400747.1"/>
</dbReference>
<dbReference type="PROSITE" id="PS50217">
    <property type="entry name" value="BZIP"/>
    <property type="match status" value="1"/>
</dbReference>
<evidence type="ECO:0000313" key="6">
    <source>
        <dbReference type="RefSeq" id="XP_022256457.1"/>
    </source>
</evidence>
<accession>A0ABM1TKQ2</accession>
<organism evidence="3 7">
    <name type="scientific">Limulus polyphemus</name>
    <name type="common">Atlantic horseshoe crab</name>
    <dbReference type="NCBI Taxonomy" id="6850"/>
    <lineage>
        <taxon>Eukaryota</taxon>
        <taxon>Metazoa</taxon>
        <taxon>Ecdysozoa</taxon>
        <taxon>Arthropoda</taxon>
        <taxon>Chelicerata</taxon>
        <taxon>Merostomata</taxon>
        <taxon>Xiphosura</taxon>
        <taxon>Limulidae</taxon>
        <taxon>Limulus</taxon>
    </lineage>
</organism>
<evidence type="ECO:0000313" key="7">
    <source>
        <dbReference type="RefSeq" id="XP_022256458.1"/>
    </source>
</evidence>
<dbReference type="SUPFAM" id="SSF57959">
    <property type="entry name" value="Leucine zipper domain"/>
    <property type="match status" value="1"/>
</dbReference>
<name>A0ABM1TKQ2_LIMPO</name>
<dbReference type="RefSeq" id="XP_022256457.1">
    <property type="nucleotide sequence ID" value="XM_022400749.1"/>
</dbReference>
<dbReference type="Proteomes" id="UP000694941">
    <property type="component" value="Unplaced"/>
</dbReference>
<reference evidence="4 5" key="1">
    <citation type="submission" date="2025-05" db="UniProtKB">
        <authorList>
            <consortium name="RefSeq"/>
        </authorList>
    </citation>
    <scope>IDENTIFICATION</scope>
    <source>
        <tissue evidence="4 5">Muscle</tissue>
    </source>
</reference>
<evidence type="ECO:0000259" key="2">
    <source>
        <dbReference type="PROSITE" id="PS50217"/>
    </source>
</evidence>
<keyword evidence="3" id="KW-1185">Reference proteome</keyword>
<feature type="domain" description="BZIP" evidence="2">
    <location>
        <begin position="417"/>
        <end position="471"/>
    </location>
</feature>
<keyword evidence="1" id="KW-0175">Coiled coil</keyword>
<gene>
    <name evidence="4 5 6 7" type="primary">LOC106472156</name>
</gene>
<evidence type="ECO:0000313" key="5">
    <source>
        <dbReference type="RefSeq" id="XP_022256456.1"/>
    </source>
</evidence>
<proteinExistence type="predicted"/>
<dbReference type="GeneID" id="106472156"/>
<dbReference type="Gene3D" id="1.20.5.170">
    <property type="match status" value="1"/>
</dbReference>
<evidence type="ECO:0000313" key="4">
    <source>
        <dbReference type="RefSeq" id="XP_022256455.1"/>
    </source>
</evidence>
<feature type="coiled-coil region" evidence="1">
    <location>
        <begin position="419"/>
        <end position="467"/>
    </location>
</feature>
<evidence type="ECO:0000256" key="1">
    <source>
        <dbReference type="SAM" id="Coils"/>
    </source>
</evidence>
<dbReference type="RefSeq" id="XP_022256458.1">
    <property type="nucleotide sequence ID" value="XM_022400750.1"/>
</dbReference>
<dbReference type="RefSeq" id="XP_022256456.1">
    <property type="nucleotide sequence ID" value="XM_022400748.1"/>
</dbReference>
<evidence type="ECO:0000313" key="3">
    <source>
        <dbReference type="Proteomes" id="UP000694941"/>
    </source>
</evidence>
<dbReference type="InterPro" id="IPR004827">
    <property type="entry name" value="bZIP"/>
</dbReference>
<sequence>MNVTNTCFDMSGSRKDLCFSVYHDCDIDNKDEEHNTFNGNSEVLLNMLHPTTPSSAADFLELVEEYFPETPTSTGLFPELSDLVRVQESDANVVVEEYFPETSTSTELFPELSDLVRVQESDANVVNLSEQETLVSSDIEPSTTIFTFSNIPCINAEKGNESNDLVGNKLVTNEINNDNEVDASASSTLGMTASPSQGKYFTKKMNKTMKCPLSGTENKNRSSARFPHEVSCVRDEAGKESLSKISEWSNIMDHSVSGVIKPVVIKMTTNFRPGVQLIGNDNIKKCVRSSTAEVLSEGCYGPTLIGEDLESSKISSSCSFNRFNFSNKSENVAFKVGANLAHKINFVQKCSLEPNYILKTLGSGYNGKFMNSVNSFADDTSKSDDSDNSSFNFENCNLNGQSESKVSDLSDLPCLSKNAIAARENRKKKKKYIEQLENSVKNLTKNNNNLNQNVKEMKEVIVNLTNEVSYLRGVIANIEEISTLIKGIKNIPGLNFNCSLQKKRSCCLDNSCEEPKAKQSKTEEVKKKLVKPPLHYGATIKKHQACGEDSEQTSGVCLHVSNKCVSLEFCPSCNHSANITGLLSRRCLSRNLNQDLCLTAYCVTSMIKIKFSSTTSSVRT</sequence>
<dbReference type="Pfam" id="PF00170">
    <property type="entry name" value="bZIP_1"/>
    <property type="match status" value="1"/>
</dbReference>
<dbReference type="InterPro" id="IPR046347">
    <property type="entry name" value="bZIP_sf"/>
</dbReference>
<protein>
    <submittedName>
        <fullName evidence="4 5">Uncharacterized protein LOC106472156 isoform X1</fullName>
    </submittedName>
</protein>